<protein>
    <submittedName>
        <fullName evidence="1">Uncharacterized protein</fullName>
    </submittedName>
</protein>
<dbReference type="EMBL" id="LLXJ01006657">
    <property type="protein sequence ID" value="PKB94089.1"/>
    <property type="molecule type" value="Genomic_DNA"/>
</dbReference>
<proteinExistence type="predicted"/>
<dbReference type="VEuPathDB" id="FungiDB:RhiirFUN_018694"/>
<dbReference type="VEuPathDB" id="FungiDB:RhiirA1_481837"/>
<evidence type="ECO:0000313" key="2">
    <source>
        <dbReference type="Proteomes" id="UP000232722"/>
    </source>
</evidence>
<sequence length="365" mass="41871">MGNISSSKLTKLCAWPSDTDITSTVKFSYKLAFELAKALDMKPTTNTNNSLLQLFVIIEEQNLEISTGINKSSSEFGNDPNEFFEIDREISDAISQASKHAIETVDDILDLSNIENIDDQIQTQIISTLNNTRILYNEQLTHDPTIRYIFQTGELNYSVMIALRKHHEAYNSRPIERQNRAHIIGYEKENTTHLTNNDDPEIRFVKQREKRWKENWKTMTANLANLQQFELSRQKQIDRITNKIIYLESANITQDFPLQQGDYVIVLYGMKICIAKVIAMYYEGYGNHCYSQNAVTQIEDLSYISLQVYLPIHLNIFASQTVEGYTLFTHHCPQNIIYHIKSNGVIIGDSSLTLTGVALNKVINK</sequence>
<gene>
    <name evidence="1" type="ORF">RhiirA5_439573</name>
</gene>
<accession>A0A2N0NHM9</accession>
<name>A0A2N0NHM9_9GLOM</name>
<evidence type="ECO:0000313" key="1">
    <source>
        <dbReference type="EMBL" id="PKB94089.1"/>
    </source>
</evidence>
<reference evidence="1 2" key="1">
    <citation type="submission" date="2016-04" db="EMBL/GenBank/DDBJ databases">
        <title>Genome analyses suggest a sexual origin of heterokaryosis in a supposedly ancient asexual fungus.</title>
        <authorList>
            <person name="Ropars J."/>
            <person name="Sedzielewska K."/>
            <person name="Noel J."/>
            <person name="Charron P."/>
            <person name="Farinelli L."/>
            <person name="Marton T."/>
            <person name="Kruger M."/>
            <person name="Pelin A."/>
            <person name="Brachmann A."/>
            <person name="Corradi N."/>
        </authorList>
    </citation>
    <scope>NUCLEOTIDE SEQUENCE [LARGE SCALE GENOMIC DNA]</scope>
    <source>
        <strain evidence="1 2">A5</strain>
    </source>
</reference>
<comment type="caution">
    <text evidence="1">The sequence shown here is derived from an EMBL/GenBank/DDBJ whole genome shotgun (WGS) entry which is preliminary data.</text>
</comment>
<reference evidence="1 2" key="2">
    <citation type="submission" date="2017-09" db="EMBL/GenBank/DDBJ databases">
        <title>Extensive intraspecific genome diversity in a model arbuscular mycorrhizal fungus.</title>
        <authorList>
            <person name="Chen E.C."/>
            <person name="Morin E."/>
            <person name="Beaudet D."/>
            <person name="Noel J."/>
            <person name="Ndikumana S."/>
            <person name="Charron P."/>
            <person name="St-Onge C."/>
            <person name="Giorgi J."/>
            <person name="Grigoriev I.V."/>
            <person name="Roux C."/>
            <person name="Martin F.M."/>
            <person name="Corradi N."/>
        </authorList>
    </citation>
    <scope>NUCLEOTIDE SEQUENCE [LARGE SCALE GENOMIC DNA]</scope>
    <source>
        <strain evidence="1 2">A5</strain>
    </source>
</reference>
<dbReference type="VEuPathDB" id="FungiDB:FUN_001887"/>
<dbReference type="VEuPathDB" id="FungiDB:RhiirA1_543545"/>
<dbReference type="AlphaFoldDB" id="A0A2N0NHM9"/>
<dbReference type="Proteomes" id="UP000232722">
    <property type="component" value="Unassembled WGS sequence"/>
</dbReference>
<organism evidence="1 2">
    <name type="scientific">Rhizophagus irregularis</name>
    <dbReference type="NCBI Taxonomy" id="588596"/>
    <lineage>
        <taxon>Eukaryota</taxon>
        <taxon>Fungi</taxon>
        <taxon>Fungi incertae sedis</taxon>
        <taxon>Mucoromycota</taxon>
        <taxon>Glomeromycotina</taxon>
        <taxon>Glomeromycetes</taxon>
        <taxon>Glomerales</taxon>
        <taxon>Glomeraceae</taxon>
        <taxon>Rhizophagus</taxon>
    </lineage>
</organism>